<dbReference type="GO" id="GO:0008324">
    <property type="term" value="F:monoatomic cation transmembrane transporter activity"/>
    <property type="evidence" value="ECO:0007669"/>
    <property type="project" value="InterPro"/>
</dbReference>
<comment type="similarity">
    <text evidence="2">Belongs to the resistance-nodulation-cell division (RND) (TC 2.A.6) family.</text>
</comment>
<dbReference type="GO" id="GO:0042910">
    <property type="term" value="F:xenobiotic transmembrane transporter activity"/>
    <property type="evidence" value="ECO:0007669"/>
    <property type="project" value="TreeGrafter"/>
</dbReference>
<feature type="transmembrane region" description="Helical" evidence="8">
    <location>
        <begin position="535"/>
        <end position="554"/>
    </location>
</feature>
<feature type="transmembrane region" description="Helical" evidence="8">
    <location>
        <begin position="389"/>
        <end position="410"/>
    </location>
</feature>
<dbReference type="STRING" id="1628148.BI198_04745"/>
<dbReference type="InterPro" id="IPR004763">
    <property type="entry name" value="CusA-like"/>
</dbReference>
<dbReference type="Gene3D" id="1.20.1640.10">
    <property type="entry name" value="Multidrug efflux transporter AcrB transmembrane domain"/>
    <property type="match status" value="2"/>
</dbReference>
<keyword evidence="5 8" id="KW-0812">Transmembrane</keyword>
<feature type="transmembrane region" description="Helical" evidence="8">
    <location>
        <begin position="486"/>
        <end position="505"/>
    </location>
</feature>
<evidence type="ECO:0000256" key="8">
    <source>
        <dbReference type="SAM" id="Phobius"/>
    </source>
</evidence>
<evidence type="ECO:0000313" key="10">
    <source>
        <dbReference type="Proteomes" id="UP000242258"/>
    </source>
</evidence>
<dbReference type="PRINTS" id="PR00702">
    <property type="entry name" value="ACRIFLAVINRP"/>
</dbReference>
<evidence type="ECO:0000313" key="9">
    <source>
        <dbReference type="EMBL" id="OEY68952.1"/>
    </source>
</evidence>
<comment type="subcellular location">
    <subcellularLocation>
        <location evidence="1">Cell membrane</location>
        <topology evidence="1">Multi-pass membrane protein</topology>
    </subcellularLocation>
</comment>
<feature type="transmembrane region" description="Helical" evidence="8">
    <location>
        <begin position="875"/>
        <end position="891"/>
    </location>
</feature>
<gene>
    <name evidence="9" type="ORF">BI198_04745</name>
</gene>
<dbReference type="Gene3D" id="3.30.70.1440">
    <property type="entry name" value="Multidrug efflux transporter AcrB pore domain"/>
    <property type="match status" value="1"/>
</dbReference>
<dbReference type="PANTHER" id="PTHR32063">
    <property type="match status" value="1"/>
</dbReference>
<keyword evidence="4" id="KW-1003">Cell membrane</keyword>
<dbReference type="InterPro" id="IPR001036">
    <property type="entry name" value="Acrflvin-R"/>
</dbReference>
<dbReference type="SUPFAM" id="SSF82693">
    <property type="entry name" value="Multidrug efflux transporter AcrB pore domain, PN1, PN2, PC1 and PC2 subdomains"/>
    <property type="match status" value="2"/>
</dbReference>
<dbReference type="Proteomes" id="UP000242258">
    <property type="component" value="Unassembled WGS sequence"/>
</dbReference>
<evidence type="ECO:0000256" key="1">
    <source>
        <dbReference type="ARBA" id="ARBA00004651"/>
    </source>
</evidence>
<dbReference type="InterPro" id="IPR027463">
    <property type="entry name" value="AcrB_DN_DC_subdom"/>
</dbReference>
<evidence type="ECO:0000256" key="7">
    <source>
        <dbReference type="ARBA" id="ARBA00023136"/>
    </source>
</evidence>
<organism evidence="9 10">
    <name type="scientific">Rheinheimera salexigens</name>
    <dbReference type="NCBI Taxonomy" id="1628148"/>
    <lineage>
        <taxon>Bacteria</taxon>
        <taxon>Pseudomonadati</taxon>
        <taxon>Pseudomonadota</taxon>
        <taxon>Gammaproteobacteria</taxon>
        <taxon>Chromatiales</taxon>
        <taxon>Chromatiaceae</taxon>
        <taxon>Rheinheimera</taxon>
    </lineage>
</organism>
<dbReference type="Pfam" id="PF00873">
    <property type="entry name" value="ACR_tran"/>
    <property type="match status" value="1"/>
</dbReference>
<dbReference type="Gene3D" id="3.30.2090.10">
    <property type="entry name" value="Multidrug efflux transporter AcrB TolC docking domain, DN and DC subdomains"/>
    <property type="match status" value="2"/>
</dbReference>
<dbReference type="AlphaFoldDB" id="A0A1E7Q433"/>
<evidence type="ECO:0000256" key="2">
    <source>
        <dbReference type="ARBA" id="ARBA00010942"/>
    </source>
</evidence>
<keyword evidence="10" id="KW-1185">Reference proteome</keyword>
<keyword evidence="3" id="KW-0813">Transport</keyword>
<keyword evidence="7 8" id="KW-0472">Membrane</keyword>
<dbReference type="RefSeq" id="WP_070048518.1">
    <property type="nucleotide sequence ID" value="NZ_CBCSDO010000003.1"/>
</dbReference>
<name>A0A1E7Q433_9GAMM</name>
<feature type="transmembrane region" description="Helical" evidence="8">
    <location>
        <begin position="979"/>
        <end position="998"/>
    </location>
</feature>
<evidence type="ECO:0000256" key="5">
    <source>
        <dbReference type="ARBA" id="ARBA00022692"/>
    </source>
</evidence>
<protein>
    <submittedName>
        <fullName evidence="9">Cation transporter</fullName>
    </submittedName>
</protein>
<feature type="transmembrane region" description="Helical" evidence="8">
    <location>
        <begin position="924"/>
        <end position="948"/>
    </location>
</feature>
<dbReference type="SUPFAM" id="SSF82866">
    <property type="entry name" value="Multidrug efflux transporter AcrB transmembrane domain"/>
    <property type="match status" value="2"/>
</dbReference>
<evidence type="ECO:0000256" key="6">
    <source>
        <dbReference type="ARBA" id="ARBA00022989"/>
    </source>
</evidence>
<feature type="transmembrane region" description="Helical" evidence="8">
    <location>
        <begin position="898"/>
        <end position="918"/>
    </location>
</feature>
<dbReference type="OrthoDB" id="9758297at2"/>
<keyword evidence="6 8" id="KW-1133">Transmembrane helix</keyword>
<reference evidence="10" key="1">
    <citation type="submission" date="2016-09" db="EMBL/GenBank/DDBJ databases">
        <authorList>
            <person name="Wan X."/>
            <person name="Hou S."/>
        </authorList>
    </citation>
    <scope>NUCLEOTIDE SEQUENCE [LARGE SCALE GENOMIC DNA]</scope>
    <source>
        <strain evidence="10">KH87</strain>
    </source>
</reference>
<proteinExistence type="inferred from homology"/>
<dbReference type="Gene3D" id="3.30.70.1320">
    <property type="entry name" value="Multidrug efflux transporter AcrB pore domain like"/>
    <property type="match status" value="1"/>
</dbReference>
<feature type="transmembrane region" description="Helical" evidence="8">
    <location>
        <begin position="446"/>
        <end position="466"/>
    </location>
</feature>
<evidence type="ECO:0000256" key="3">
    <source>
        <dbReference type="ARBA" id="ARBA00022448"/>
    </source>
</evidence>
<dbReference type="SUPFAM" id="SSF82714">
    <property type="entry name" value="Multidrug efflux transporter AcrB TolC docking domain, DN and DC subdomains"/>
    <property type="match status" value="2"/>
</dbReference>
<dbReference type="Gene3D" id="3.30.70.1430">
    <property type="entry name" value="Multidrug efflux transporter AcrB pore domain"/>
    <property type="match status" value="2"/>
</dbReference>
<dbReference type="PANTHER" id="PTHR32063:SF19">
    <property type="entry name" value="CATION EFFLUX SYSTEM PROTEIN CUSA"/>
    <property type="match status" value="1"/>
</dbReference>
<dbReference type="GO" id="GO:0005886">
    <property type="term" value="C:plasma membrane"/>
    <property type="evidence" value="ECO:0007669"/>
    <property type="project" value="UniProtKB-SubCell"/>
</dbReference>
<feature type="transmembrane region" description="Helical" evidence="8">
    <location>
        <begin position="1010"/>
        <end position="1032"/>
    </location>
</feature>
<sequence>MIKFIIRWSLNNPILILLCSLALVLFGWQAGQQIKLDALPDLSDVQVIIKTSYPGQTPELIEQQVSYPLSTALLAVPKAKAVRSFSMAGDSYLYVIFADGTDPYWARSRVLEYLQTVTLPQGATATLGPDASGVGWVFQYALVDRSGQHSLEQLTSLQKFYLSPELQSVDGVSEVASIGGMDKTYQLELQPRLMRAYQLTLADVINAIKNHNQQVGGGIIEVAETELLVQSNGYIQSSNDLAQIPVGKRNHADYALTLADIGTVQEVPAARRGIAELNGEGEVVAGIIVMRHGENALQTIDAVKQKLQQLKTGLPSGVEVVTVYDRSELIKATVSNLSEKLLEEMAVVAIICVVFLLHFRSALVAVISLPLALLSSVLLMNLLNINANVMSLGGIAIAIGALVDAAIVMVEHAHKELEHAKAKQAANTALPPNVYRQVITSACTDVGPALFFSLLVITVSFMPVFFLEAQEGRLFAPLAFTKTFSMAAAAILAITLIPVLMLYLLRGKIPTEQQNPINRGLIALYRPVLKLCLRFPKTLVLVSIIAFGSSLVPWQNLSSEFMPSFAEGDLLYMPTTLPGLSPATAAKLLQQTDRLIKTVPEVAVVLGKSGRANTATDPAPLTMFETSIRLKPQSEWREGITIDDIIAQLDAAVQVPGLTNAWLPPIKTRIDMLSTGIRTPIGVRVTGPDLTSIQDVATQLEHKIKGLSGSRSVYAERAQRGLYLNIEPNISQLGRYGITLTELQDYVRFAIGGAPIATSIQGRESYDISLRFPRSQRSDPEQIRKLPLQSKDGAYVLLEQVAKVELINGPVMITAENARLTNWIYIDLTKETTIGEYLAQLEQLIDNSTFPAQISVSIGGQYEYMQRVQQRLQQLVPLTLLIIMMLLYLTFRNLSDVILVLFSLPFALSGSLWLLYLLDYQLSVAVAVGLIALSGVAAEFAVVMLLYLKRAITELKPTNEQQLWQAIMQGAVQRVRPKAMTVLTIIVSLLPIMLGSGAGNEVMQRIAAPMLGGMIAAPLISMLLLPVLYFLLHRREYKTN</sequence>
<comment type="caution">
    <text evidence="9">The sequence shown here is derived from an EMBL/GenBank/DDBJ whole genome shotgun (WGS) entry which is preliminary data.</text>
</comment>
<accession>A0A1E7Q433</accession>
<dbReference type="EMBL" id="MKEK01000001">
    <property type="protein sequence ID" value="OEY68952.1"/>
    <property type="molecule type" value="Genomic_DNA"/>
</dbReference>
<dbReference type="NCBIfam" id="TIGR00914">
    <property type="entry name" value="2A0601"/>
    <property type="match status" value="1"/>
</dbReference>
<evidence type="ECO:0000256" key="4">
    <source>
        <dbReference type="ARBA" id="ARBA00022475"/>
    </source>
</evidence>